<dbReference type="PATRIC" id="fig|1184387.3.peg.508"/>
<dbReference type="GO" id="GO:0016787">
    <property type="term" value="F:hydrolase activity"/>
    <property type="evidence" value="ECO:0007669"/>
    <property type="project" value="UniProtKB-KW"/>
</dbReference>
<proteinExistence type="predicted"/>
<dbReference type="SUPFAM" id="SSF53474">
    <property type="entry name" value="alpha/beta-Hydrolases"/>
    <property type="match status" value="1"/>
</dbReference>
<reference evidence="3" key="1">
    <citation type="journal article" date="2015" name="MBio">
        <title>Genome-Resolved Metagenomic Analysis Reveals Roles for Candidate Phyla and Other Microbial Community Members in Biogeochemical Transformations in Oil Reservoirs.</title>
        <authorList>
            <person name="Hu P."/>
            <person name="Tom L."/>
            <person name="Singh A."/>
            <person name="Thomas B.C."/>
            <person name="Baker B.J."/>
            <person name="Piceno Y.M."/>
            <person name="Andersen G.L."/>
            <person name="Banfield J.F."/>
        </authorList>
    </citation>
    <scope>NUCLEOTIDE SEQUENCE [LARGE SCALE GENOMIC DNA]</scope>
</reference>
<dbReference type="Gene3D" id="3.40.50.1820">
    <property type="entry name" value="alpha/beta hydrolase"/>
    <property type="match status" value="1"/>
</dbReference>
<keyword evidence="2" id="KW-0378">Hydrolase</keyword>
<comment type="caution">
    <text evidence="2">The sequence shown here is derived from an EMBL/GenBank/DDBJ whole genome shotgun (WGS) entry which is preliminary data.</text>
</comment>
<evidence type="ECO:0000313" key="2">
    <source>
        <dbReference type="EMBL" id="KUK82018.1"/>
    </source>
</evidence>
<dbReference type="PANTHER" id="PTHR43358">
    <property type="entry name" value="ALPHA/BETA-HYDROLASE"/>
    <property type="match status" value="1"/>
</dbReference>
<dbReference type="InterPro" id="IPR000073">
    <property type="entry name" value="AB_hydrolase_1"/>
</dbReference>
<dbReference type="Proteomes" id="UP000054092">
    <property type="component" value="Unassembled WGS sequence"/>
</dbReference>
<feature type="domain" description="AB hydrolase-1" evidence="1">
    <location>
        <begin position="82"/>
        <end position="192"/>
    </location>
</feature>
<gene>
    <name evidence="2" type="ORF">XD94_0211</name>
</gene>
<sequence>MIIAIIILVAVAFLVIVGFVLSNRVIKPRQIPYEETYRIEVENGRMDPDWFEEVEKEEIWVDSPYGYKLHGFLIPNDNSERTVIICHGITYSLFGSIKYAKVFHKLGYNIIVYDHRNHGKSGGTNTTLGFYEKHDLAAVKKWVLERLGANTRIGLHGESMGAAIALQYLSLDNEIDFCVADCGFSDLEELLSVRLREDFHLPSIPFIWLARFFAKLLTGANLKEVSPIKSVRESSVPVMFAHGAEDHYVPTYMSEKMYRENNSKNHLLVVPGAAHAASLPTDPITYEKEVESFLRKHKLL</sequence>
<protein>
    <submittedName>
        <fullName evidence="2">Alpha/beta superfamily hydrolase</fullName>
    </submittedName>
</protein>
<dbReference type="Pfam" id="PF00561">
    <property type="entry name" value="Abhydrolase_1"/>
    <property type="match status" value="1"/>
</dbReference>
<name>A0A101HST3_9BACT</name>
<evidence type="ECO:0000259" key="1">
    <source>
        <dbReference type="Pfam" id="PF00561"/>
    </source>
</evidence>
<dbReference type="PANTHER" id="PTHR43358:SF5">
    <property type="entry name" value="EXPORTED PROTEIN"/>
    <property type="match status" value="1"/>
</dbReference>
<accession>A0A101HST3</accession>
<dbReference type="EMBL" id="LGGP01000020">
    <property type="protein sequence ID" value="KUK82018.1"/>
    <property type="molecule type" value="Genomic_DNA"/>
</dbReference>
<dbReference type="InterPro" id="IPR029058">
    <property type="entry name" value="AB_hydrolase_fold"/>
</dbReference>
<dbReference type="InterPro" id="IPR052920">
    <property type="entry name" value="DNA-binding_regulatory"/>
</dbReference>
<evidence type="ECO:0000313" key="3">
    <source>
        <dbReference type="Proteomes" id="UP000054092"/>
    </source>
</evidence>
<dbReference type="AlphaFoldDB" id="A0A101HST3"/>
<organism evidence="2 3">
    <name type="scientific">Mesotoga prima</name>
    <dbReference type="NCBI Taxonomy" id="1184387"/>
    <lineage>
        <taxon>Bacteria</taxon>
        <taxon>Thermotogati</taxon>
        <taxon>Thermotogota</taxon>
        <taxon>Thermotogae</taxon>
        <taxon>Kosmotogales</taxon>
        <taxon>Kosmotogaceae</taxon>
        <taxon>Mesotoga</taxon>
    </lineage>
</organism>